<accession>A0ABR9VNP8</accession>
<sequence length="151" mass="17484">MHNHSPLYHGLKTWLSQVSPWAHQGHLTTCILMIVALIQAGEINLTRWVPHLPSRGLYAQSKQRRVRRWLDNPRINVHKLYQPLISAALASWQEECLYLSLDTSIFWERYCLVRVAVVHRGRTLPVAWRVLAHPSASVTFKDYQGVLQRAS</sequence>
<name>A0ABR9VNP8_9SYNC</name>
<feature type="non-terminal residue" evidence="1">
    <location>
        <position position="151"/>
    </location>
</feature>
<evidence type="ECO:0000313" key="1">
    <source>
        <dbReference type="EMBL" id="MBE9252528.1"/>
    </source>
</evidence>
<dbReference type="EMBL" id="JADEVV010000002">
    <property type="protein sequence ID" value="MBE9252528.1"/>
    <property type="molecule type" value="Genomic_DNA"/>
</dbReference>
<organism evidence="1 2">
    <name type="scientific">Synechocystis salina LEGE 00031</name>
    <dbReference type="NCBI Taxonomy" id="1828736"/>
    <lineage>
        <taxon>Bacteria</taxon>
        <taxon>Bacillati</taxon>
        <taxon>Cyanobacteriota</taxon>
        <taxon>Cyanophyceae</taxon>
        <taxon>Synechococcales</taxon>
        <taxon>Merismopediaceae</taxon>
        <taxon>Synechocystis</taxon>
    </lineage>
</organism>
<comment type="caution">
    <text evidence="1">The sequence shown here is derived from an EMBL/GenBank/DDBJ whole genome shotgun (WGS) entry which is preliminary data.</text>
</comment>
<keyword evidence="2" id="KW-1185">Reference proteome</keyword>
<evidence type="ECO:0000313" key="2">
    <source>
        <dbReference type="Proteomes" id="UP000658720"/>
    </source>
</evidence>
<proteinExistence type="predicted"/>
<gene>
    <name evidence="1" type="ORF">IQ217_01410</name>
</gene>
<reference evidence="1 2" key="1">
    <citation type="submission" date="2020-10" db="EMBL/GenBank/DDBJ databases">
        <authorList>
            <person name="Castelo-Branco R."/>
            <person name="Eusebio N."/>
            <person name="Adriana R."/>
            <person name="Vieira A."/>
            <person name="Brugerolle De Fraissinette N."/>
            <person name="Rezende De Castro R."/>
            <person name="Schneider M.P."/>
            <person name="Vasconcelos V."/>
            <person name="Leao P.N."/>
        </authorList>
    </citation>
    <scope>NUCLEOTIDE SEQUENCE [LARGE SCALE GENOMIC DNA]</scope>
    <source>
        <strain evidence="1 2">LEGE 00031</strain>
    </source>
</reference>
<dbReference type="Proteomes" id="UP000658720">
    <property type="component" value="Unassembled WGS sequence"/>
</dbReference>
<protein>
    <submittedName>
        <fullName evidence="1">Transposase</fullName>
    </submittedName>
</protein>